<keyword evidence="3" id="KW-1185">Reference proteome</keyword>
<gene>
    <name evidence="2" type="ORF">RM573_07725</name>
</gene>
<keyword evidence="1" id="KW-1133">Transmembrane helix</keyword>
<keyword evidence="1" id="KW-0812">Transmembrane</keyword>
<feature type="transmembrane region" description="Helical" evidence="1">
    <location>
        <begin position="12"/>
        <end position="28"/>
    </location>
</feature>
<sequence length="114" mass="11870">MSINQLLNTKSGMIITAAGVGAIVLYFAEKKLRAAAGEVGQAVNPLNNDNIFASGVNSVGASITGNQNWSLGGSIYELFNGTSEELLNQKQTELTNVAINTGTGINPNADKLVM</sequence>
<evidence type="ECO:0000313" key="3">
    <source>
        <dbReference type="Proteomes" id="UP001266357"/>
    </source>
</evidence>
<protein>
    <submittedName>
        <fullName evidence="2">Uncharacterized protein</fullName>
    </submittedName>
</protein>
<proteinExistence type="predicted"/>
<dbReference type="Proteomes" id="UP001266357">
    <property type="component" value="Unassembled WGS sequence"/>
</dbReference>
<dbReference type="EMBL" id="JAVRIF010000003">
    <property type="protein sequence ID" value="MDT0603483.1"/>
    <property type="molecule type" value="Genomic_DNA"/>
</dbReference>
<dbReference type="RefSeq" id="WP_311579711.1">
    <property type="nucleotide sequence ID" value="NZ_JAVRIF010000003.1"/>
</dbReference>
<evidence type="ECO:0000256" key="1">
    <source>
        <dbReference type="SAM" id="Phobius"/>
    </source>
</evidence>
<accession>A0ABU3A0T9</accession>
<reference evidence="2 3" key="1">
    <citation type="submission" date="2023-09" db="EMBL/GenBank/DDBJ databases">
        <authorList>
            <person name="Rey-Velasco X."/>
        </authorList>
    </citation>
    <scope>NUCLEOTIDE SEQUENCE [LARGE SCALE GENOMIC DNA]</scope>
    <source>
        <strain evidence="2 3">W431</strain>
    </source>
</reference>
<keyword evidence="1" id="KW-0472">Membrane</keyword>
<organism evidence="2 3">
    <name type="scientific">Thalassotalea castellviae</name>
    <dbReference type="NCBI Taxonomy" id="3075612"/>
    <lineage>
        <taxon>Bacteria</taxon>
        <taxon>Pseudomonadati</taxon>
        <taxon>Pseudomonadota</taxon>
        <taxon>Gammaproteobacteria</taxon>
        <taxon>Alteromonadales</taxon>
        <taxon>Colwelliaceae</taxon>
        <taxon>Thalassotalea</taxon>
    </lineage>
</organism>
<name>A0ABU3A0T9_9GAMM</name>
<evidence type="ECO:0000313" key="2">
    <source>
        <dbReference type="EMBL" id="MDT0603483.1"/>
    </source>
</evidence>
<comment type="caution">
    <text evidence="2">The sequence shown here is derived from an EMBL/GenBank/DDBJ whole genome shotgun (WGS) entry which is preliminary data.</text>
</comment>